<reference evidence="1" key="2">
    <citation type="submission" date="2015-06" db="UniProtKB">
        <authorList>
            <consortium name="EnsemblPlants"/>
        </authorList>
    </citation>
    <scope>IDENTIFICATION</scope>
</reference>
<evidence type="ECO:0000313" key="2">
    <source>
        <dbReference type="Proteomes" id="UP000032141"/>
    </source>
</evidence>
<keyword evidence="2" id="KW-1185">Reference proteome</keyword>
<reference evidence="1" key="1">
    <citation type="journal article" date="2014" name="Genome Biol.">
        <title>Transcriptome and methylome profiling reveals relics of genome dominance in the mesopolyploid Brassica oleracea.</title>
        <authorList>
            <person name="Parkin I.A."/>
            <person name="Koh C."/>
            <person name="Tang H."/>
            <person name="Robinson S.J."/>
            <person name="Kagale S."/>
            <person name="Clarke W.E."/>
            <person name="Town C.D."/>
            <person name="Nixon J."/>
            <person name="Krishnakumar V."/>
            <person name="Bidwell S.L."/>
            <person name="Denoeud F."/>
            <person name="Belcram H."/>
            <person name="Links M.G."/>
            <person name="Just J."/>
            <person name="Clarke C."/>
            <person name="Bender T."/>
            <person name="Huebert T."/>
            <person name="Mason A.S."/>
            <person name="Pires J.C."/>
            <person name="Barker G."/>
            <person name="Moore J."/>
            <person name="Walley P.G."/>
            <person name="Manoli S."/>
            <person name="Batley J."/>
            <person name="Edwards D."/>
            <person name="Nelson M.N."/>
            <person name="Wang X."/>
            <person name="Paterson A.H."/>
            <person name="King G."/>
            <person name="Bancroft I."/>
            <person name="Chalhoub B."/>
            <person name="Sharpe A.G."/>
        </authorList>
    </citation>
    <scope>NUCLEOTIDE SEQUENCE [LARGE SCALE GENOMIC DNA]</scope>
    <source>
        <strain evidence="1">cv. TO1000</strain>
    </source>
</reference>
<proteinExistence type="predicted"/>
<organism evidence="1 2">
    <name type="scientific">Brassica oleracea var. oleracea</name>
    <dbReference type="NCBI Taxonomy" id="109376"/>
    <lineage>
        <taxon>Eukaryota</taxon>
        <taxon>Viridiplantae</taxon>
        <taxon>Streptophyta</taxon>
        <taxon>Embryophyta</taxon>
        <taxon>Tracheophyta</taxon>
        <taxon>Spermatophyta</taxon>
        <taxon>Magnoliopsida</taxon>
        <taxon>eudicotyledons</taxon>
        <taxon>Gunneridae</taxon>
        <taxon>Pentapetalae</taxon>
        <taxon>rosids</taxon>
        <taxon>malvids</taxon>
        <taxon>Brassicales</taxon>
        <taxon>Brassicaceae</taxon>
        <taxon>Brassiceae</taxon>
        <taxon>Brassica</taxon>
    </lineage>
</organism>
<dbReference type="HOGENOM" id="CLU_1899145_0_0_1"/>
<dbReference type="Gramene" id="Bo00679s150.1">
    <property type="protein sequence ID" value="Bo00679s150.1"/>
    <property type="gene ID" value="Bo00679s150"/>
</dbReference>
<dbReference type="AlphaFoldDB" id="A0A0D2ZQI3"/>
<name>A0A0D2ZQI3_BRAOL</name>
<evidence type="ECO:0000313" key="1">
    <source>
        <dbReference type="EnsemblPlants" id="Bo00679s150.1"/>
    </source>
</evidence>
<sequence length="134" mass="14721">MMSPVVVRRILPPLAALQVNKDFFFLHKNTNKTKEFKALTVDIFGVPFSASLTTKTSSAAVVSALKKIPETSNTCSLKIYSKYTNVGALTAVLLFPTPVAYPRHPSPSNFLRFSLAGIRRRLDSSSSSNFLRIG</sequence>
<dbReference type="EnsemblPlants" id="Bo00679s150.1">
    <property type="protein sequence ID" value="Bo00679s150.1"/>
    <property type="gene ID" value="Bo00679s150"/>
</dbReference>
<protein>
    <submittedName>
        <fullName evidence="1">Uncharacterized protein</fullName>
    </submittedName>
</protein>
<accession>A0A0D2ZQI3</accession>
<dbReference type="Proteomes" id="UP000032141">
    <property type="component" value="Unassembled WGS sequence"/>
</dbReference>